<dbReference type="Proteomes" id="UP001152795">
    <property type="component" value="Unassembled WGS sequence"/>
</dbReference>
<evidence type="ECO:0000256" key="3">
    <source>
        <dbReference type="ARBA" id="ARBA00022833"/>
    </source>
</evidence>
<comment type="caution">
    <text evidence="7">The sequence shown here is derived from an EMBL/GenBank/DDBJ whole genome shotgun (WGS) entry which is preliminary data.</text>
</comment>
<protein>
    <submittedName>
        <fullName evidence="7">THAP domain-containing 2-like</fullName>
    </submittedName>
</protein>
<dbReference type="AlphaFoldDB" id="A0A7D9HBX5"/>
<evidence type="ECO:0000256" key="5">
    <source>
        <dbReference type="SAM" id="Coils"/>
    </source>
</evidence>
<evidence type="ECO:0000313" key="8">
    <source>
        <dbReference type="Proteomes" id="UP001152795"/>
    </source>
</evidence>
<feature type="region of interest" description="Disordered" evidence="6">
    <location>
        <begin position="432"/>
        <end position="455"/>
    </location>
</feature>
<evidence type="ECO:0000256" key="4">
    <source>
        <dbReference type="ARBA" id="ARBA00023125"/>
    </source>
</evidence>
<accession>A0A7D9HBX5</accession>
<dbReference type="PANTHER" id="PTHR46600">
    <property type="entry name" value="THAP DOMAIN-CONTAINING"/>
    <property type="match status" value="1"/>
</dbReference>
<dbReference type="Pfam" id="PF05485">
    <property type="entry name" value="THAP"/>
    <property type="match status" value="1"/>
</dbReference>
<gene>
    <name evidence="7" type="ORF">PACLA_8A032019</name>
</gene>
<name>A0A7D9HBX5_PARCT</name>
<keyword evidence="1" id="KW-0479">Metal-binding</keyword>
<dbReference type="InterPro" id="IPR026516">
    <property type="entry name" value="THAP1/10"/>
</dbReference>
<dbReference type="OrthoDB" id="5988291at2759"/>
<dbReference type="SUPFAM" id="SSF57716">
    <property type="entry name" value="Glucocorticoid receptor-like (DNA-binding domain)"/>
    <property type="match status" value="1"/>
</dbReference>
<dbReference type="PANTHER" id="PTHR46600:SF11">
    <property type="entry name" value="THAP DOMAIN-CONTAINING PROTEIN 10"/>
    <property type="match status" value="1"/>
</dbReference>
<dbReference type="SMART" id="SM00980">
    <property type="entry name" value="THAP"/>
    <property type="match status" value="1"/>
</dbReference>
<feature type="coiled-coil region" evidence="5">
    <location>
        <begin position="240"/>
        <end position="274"/>
    </location>
</feature>
<dbReference type="InterPro" id="IPR006612">
    <property type="entry name" value="THAP_Znf"/>
</dbReference>
<organism evidence="7 8">
    <name type="scientific">Paramuricea clavata</name>
    <name type="common">Red gorgonian</name>
    <name type="synonym">Violescent sea-whip</name>
    <dbReference type="NCBI Taxonomy" id="317549"/>
    <lineage>
        <taxon>Eukaryota</taxon>
        <taxon>Metazoa</taxon>
        <taxon>Cnidaria</taxon>
        <taxon>Anthozoa</taxon>
        <taxon>Octocorallia</taxon>
        <taxon>Malacalcyonacea</taxon>
        <taxon>Plexauridae</taxon>
        <taxon>Paramuricea</taxon>
    </lineage>
</organism>
<sequence length="498" mass="54940">MEETSHSCANEGKKRKSKVFCVAGGPNKKSCTNSGDTPGISMHCFPTDPSVRKQWIRFVRRHRCDFDPTKFSSRIWLCSAHFDESCFSKHFASNLEGFDNSNTKRFLIRGSVPTVDAVKGGEDSISRKEKRLLMREATREYLPAPPTKQRKLAFAGTQGDCVDDLSGGAGDLSSGVGDLSGGAGDLYGGAGDSPGGAGDLSGGAGDLFGGTGDFLGGAGDLSGGADDLSATAGVNKCMECLDHTRRNKNLKRHIERLKTRVQELKTKSKEDQGACENSDSNTYIPVEEENLSDSEGDIEMENDCDQDWSCLVDEESCGSSDDDDDDPEMHKRNHIRTALAVLHFNENLRRDGQKTKTGEQYTKVTYPKYKLGEETVRDVKRPPTYEYVECIGKILFAFDHATLEKVSKRYRLMQPKSLTSQIPDRLGKKEAIEKQKKRKSLDKVALHPPEADQDRLQIQIQATKASASKEKNNAKKRATLKCRKCGEPRKGHPRGICK</sequence>
<keyword evidence="8" id="KW-1185">Reference proteome</keyword>
<proteinExistence type="predicted"/>
<dbReference type="EMBL" id="CACRXK020000160">
    <property type="protein sequence ID" value="CAB3979011.1"/>
    <property type="molecule type" value="Genomic_DNA"/>
</dbReference>
<keyword evidence="4" id="KW-0238">DNA-binding</keyword>
<feature type="compositionally biased region" description="Basic and acidic residues" evidence="6">
    <location>
        <begin position="441"/>
        <end position="455"/>
    </location>
</feature>
<evidence type="ECO:0000256" key="1">
    <source>
        <dbReference type="ARBA" id="ARBA00022723"/>
    </source>
</evidence>
<dbReference type="GO" id="GO:0008270">
    <property type="term" value="F:zinc ion binding"/>
    <property type="evidence" value="ECO:0007669"/>
    <property type="project" value="UniProtKB-KW"/>
</dbReference>
<keyword evidence="5" id="KW-0175">Coiled coil</keyword>
<keyword evidence="2" id="KW-0863">Zinc-finger</keyword>
<dbReference type="PROSITE" id="PS50950">
    <property type="entry name" value="ZF_THAP"/>
    <property type="match status" value="1"/>
</dbReference>
<evidence type="ECO:0000313" key="7">
    <source>
        <dbReference type="EMBL" id="CAB3979011.1"/>
    </source>
</evidence>
<evidence type="ECO:0000256" key="6">
    <source>
        <dbReference type="SAM" id="MobiDB-lite"/>
    </source>
</evidence>
<dbReference type="SMART" id="SM00692">
    <property type="entry name" value="DM3"/>
    <property type="match status" value="1"/>
</dbReference>
<dbReference type="GO" id="GO:0043565">
    <property type="term" value="F:sequence-specific DNA binding"/>
    <property type="evidence" value="ECO:0007669"/>
    <property type="project" value="InterPro"/>
</dbReference>
<keyword evidence="3" id="KW-0862">Zinc</keyword>
<reference evidence="7" key="1">
    <citation type="submission" date="2020-04" db="EMBL/GenBank/DDBJ databases">
        <authorList>
            <person name="Alioto T."/>
            <person name="Alioto T."/>
            <person name="Gomez Garrido J."/>
        </authorList>
    </citation>
    <scope>NUCLEOTIDE SEQUENCE</scope>
    <source>
        <strain evidence="7">A484AB</strain>
    </source>
</reference>
<evidence type="ECO:0000256" key="2">
    <source>
        <dbReference type="ARBA" id="ARBA00022771"/>
    </source>
</evidence>